<dbReference type="EMBL" id="CP066167">
    <property type="protein sequence ID" value="QQD17648.1"/>
    <property type="molecule type" value="Genomic_DNA"/>
</dbReference>
<gene>
    <name evidence="1" type="ORF">I6N98_15035</name>
</gene>
<name>A0A7T4UQ22_9GAMM</name>
<dbReference type="RefSeq" id="WP_198569147.1">
    <property type="nucleotide sequence ID" value="NZ_CP066167.1"/>
</dbReference>
<proteinExistence type="predicted"/>
<sequence length="63" mass="6986">MIGAAENALFARNLLEFAQFLPLASFSKSSELLAMVNWNPEFSWLVLNTGRQAATTVRRSAVQ</sequence>
<dbReference type="AlphaFoldDB" id="A0A7T4UQ22"/>
<dbReference type="Proteomes" id="UP000596063">
    <property type="component" value="Chromosome"/>
</dbReference>
<reference evidence="1 2" key="1">
    <citation type="submission" date="2020-12" db="EMBL/GenBank/DDBJ databases">
        <authorList>
            <person name="Shan Y."/>
        </authorList>
    </citation>
    <scope>NUCLEOTIDE SEQUENCE [LARGE SCALE GENOMIC DNA]</scope>
    <source>
        <strain evidence="2">csc3.9</strain>
    </source>
</reference>
<keyword evidence="2" id="KW-1185">Reference proteome</keyword>
<dbReference type="KEGG" id="snan:I6N98_15035"/>
<protein>
    <submittedName>
        <fullName evidence="1">Uncharacterized protein</fullName>
    </submittedName>
</protein>
<organism evidence="1 2">
    <name type="scientific">Spongiibacter nanhainus</name>
    <dbReference type="NCBI Taxonomy" id="2794344"/>
    <lineage>
        <taxon>Bacteria</taxon>
        <taxon>Pseudomonadati</taxon>
        <taxon>Pseudomonadota</taxon>
        <taxon>Gammaproteobacteria</taxon>
        <taxon>Cellvibrionales</taxon>
        <taxon>Spongiibacteraceae</taxon>
        <taxon>Spongiibacter</taxon>
    </lineage>
</organism>
<evidence type="ECO:0000313" key="1">
    <source>
        <dbReference type="EMBL" id="QQD17648.1"/>
    </source>
</evidence>
<accession>A0A7T4UQ22</accession>
<evidence type="ECO:0000313" key="2">
    <source>
        <dbReference type="Proteomes" id="UP000596063"/>
    </source>
</evidence>